<evidence type="ECO:0000256" key="13">
    <source>
        <dbReference type="SAM" id="MobiDB-lite"/>
    </source>
</evidence>
<sequence>MISLVFHPQIRTSRTAEYDLRRKARSARICTRRRIAKSNAIITGQALTKGHSGKGTPRRKMKKVHKSSGTDDKKLQGALKKLNVQPITAIEEVNMFKQDGNVIHFSAPKVHASVPSNTFALYGNGEDKELTELVPGILNQLGPDSLASLRKLAESYQSMQKGGEGEEGKKEGGDDDDDIPDLVEGSNFENKNEVE</sequence>
<evidence type="ECO:0000256" key="1">
    <source>
        <dbReference type="ARBA" id="ARBA00004123"/>
    </source>
</evidence>
<evidence type="ECO:0000256" key="5">
    <source>
        <dbReference type="ARBA" id="ARBA00022448"/>
    </source>
</evidence>
<keyword evidence="11" id="KW-0539">Nucleus</keyword>
<dbReference type="SMART" id="SM01407">
    <property type="entry name" value="NAC"/>
    <property type="match status" value="1"/>
</dbReference>
<evidence type="ECO:0000256" key="11">
    <source>
        <dbReference type="ARBA" id="ARBA00023242"/>
    </source>
</evidence>
<dbReference type="CDD" id="cd22055">
    <property type="entry name" value="NAC_BTF3"/>
    <property type="match status" value="1"/>
</dbReference>
<feature type="domain" description="NAC-A/B" evidence="14">
    <location>
        <begin position="69"/>
        <end position="134"/>
    </location>
</feature>
<comment type="subcellular location">
    <subcellularLocation>
        <location evidence="2">Cytoplasm</location>
    </subcellularLocation>
    <subcellularLocation>
        <location evidence="1">Nucleus</location>
    </subcellularLocation>
</comment>
<comment type="subunit">
    <text evidence="12">Part of the nascent polypeptide-associated complex (NAC).</text>
</comment>
<dbReference type="FunFam" id="2.20.70.30:FF:000003">
    <property type="entry name" value="Nascent polypeptide-associated complex subunit beta"/>
    <property type="match status" value="1"/>
</dbReference>
<dbReference type="EMBL" id="QWIS01000015">
    <property type="protein sequence ID" value="RMZ15927.1"/>
    <property type="molecule type" value="Genomic_DNA"/>
</dbReference>
<dbReference type="AlphaFoldDB" id="A0A3M7HRS1"/>
<accession>A0A3M7HRS1</accession>
<dbReference type="Gene3D" id="2.20.70.30">
    <property type="entry name" value="Nascent polypeptide-associated complex domain"/>
    <property type="match status" value="1"/>
</dbReference>
<keyword evidence="9 12" id="KW-0805">Transcription regulation</keyword>
<dbReference type="InterPro" id="IPR039370">
    <property type="entry name" value="BTF3"/>
</dbReference>
<feature type="compositionally biased region" description="Basic and acidic residues" evidence="13">
    <location>
        <begin position="163"/>
        <end position="172"/>
    </location>
</feature>
<evidence type="ECO:0000256" key="7">
    <source>
        <dbReference type="ARBA" id="ARBA00022491"/>
    </source>
</evidence>
<evidence type="ECO:0000313" key="15">
    <source>
        <dbReference type="EMBL" id="RMZ15927.1"/>
    </source>
</evidence>
<dbReference type="GO" id="GO:0005634">
    <property type="term" value="C:nucleus"/>
    <property type="evidence" value="ECO:0007669"/>
    <property type="project" value="UniProtKB-SubCell"/>
</dbReference>
<dbReference type="PROSITE" id="PS51151">
    <property type="entry name" value="NAC_AB"/>
    <property type="match status" value="1"/>
</dbReference>
<keyword evidence="5" id="KW-0813">Transport</keyword>
<keyword evidence="10 12" id="KW-0804">Transcription</keyword>
<evidence type="ECO:0000259" key="14">
    <source>
        <dbReference type="PROSITE" id="PS51151"/>
    </source>
</evidence>
<evidence type="ECO:0000256" key="3">
    <source>
        <dbReference type="ARBA" id="ARBA00005296"/>
    </source>
</evidence>
<organism evidence="15 16">
    <name type="scientific">Hortaea werneckii</name>
    <name type="common">Black yeast</name>
    <name type="synonym">Cladosporium werneckii</name>
    <dbReference type="NCBI Taxonomy" id="91943"/>
    <lineage>
        <taxon>Eukaryota</taxon>
        <taxon>Fungi</taxon>
        <taxon>Dikarya</taxon>
        <taxon>Ascomycota</taxon>
        <taxon>Pezizomycotina</taxon>
        <taxon>Dothideomycetes</taxon>
        <taxon>Dothideomycetidae</taxon>
        <taxon>Mycosphaerellales</taxon>
        <taxon>Teratosphaeriaceae</taxon>
        <taxon>Hortaea</taxon>
    </lineage>
</organism>
<evidence type="ECO:0000256" key="6">
    <source>
        <dbReference type="ARBA" id="ARBA00022490"/>
    </source>
</evidence>
<dbReference type="PANTHER" id="PTHR10351">
    <property type="entry name" value="TRANSCRIPTION FACTOR BTF3 FAMILY MEMBER"/>
    <property type="match status" value="1"/>
</dbReference>
<dbReference type="Pfam" id="PF01849">
    <property type="entry name" value="NAC"/>
    <property type="match status" value="1"/>
</dbReference>
<evidence type="ECO:0000256" key="9">
    <source>
        <dbReference type="ARBA" id="ARBA00023015"/>
    </source>
</evidence>
<evidence type="ECO:0000256" key="12">
    <source>
        <dbReference type="RuleBase" id="RU361272"/>
    </source>
</evidence>
<evidence type="ECO:0000256" key="8">
    <source>
        <dbReference type="ARBA" id="ARBA00022927"/>
    </source>
</evidence>
<dbReference type="Proteomes" id="UP000280598">
    <property type="component" value="Unassembled WGS sequence"/>
</dbReference>
<keyword evidence="7" id="KW-0678">Repressor</keyword>
<feature type="region of interest" description="Disordered" evidence="13">
    <location>
        <begin position="153"/>
        <end position="195"/>
    </location>
</feature>
<comment type="caution">
    <text evidence="15">The sequence shown here is derived from an EMBL/GenBank/DDBJ whole genome shotgun (WGS) entry which is preliminary data.</text>
</comment>
<dbReference type="VEuPathDB" id="FungiDB:BTJ68_14060"/>
<name>A0A3M7HRS1_HORWE</name>
<evidence type="ECO:0000256" key="10">
    <source>
        <dbReference type="ARBA" id="ARBA00023163"/>
    </source>
</evidence>
<dbReference type="GO" id="GO:0005737">
    <property type="term" value="C:cytoplasm"/>
    <property type="evidence" value="ECO:0007669"/>
    <property type="project" value="UniProtKB-SubCell"/>
</dbReference>
<comment type="similarity">
    <text evidence="3 12">Belongs to the NAC-beta family.</text>
</comment>
<keyword evidence="8" id="KW-0653">Protein transport</keyword>
<evidence type="ECO:0000313" key="16">
    <source>
        <dbReference type="Proteomes" id="UP000280598"/>
    </source>
</evidence>
<dbReference type="GO" id="GO:0015031">
    <property type="term" value="P:protein transport"/>
    <property type="evidence" value="ECO:0007669"/>
    <property type="project" value="UniProtKB-KW"/>
</dbReference>
<protein>
    <recommendedName>
        <fullName evidence="4 12">Nascent polypeptide-associated complex subunit beta</fullName>
    </recommendedName>
</protein>
<dbReference type="InterPro" id="IPR002715">
    <property type="entry name" value="Nas_poly-pep-assoc_cplx_dom"/>
</dbReference>
<evidence type="ECO:0000256" key="2">
    <source>
        <dbReference type="ARBA" id="ARBA00004496"/>
    </source>
</evidence>
<evidence type="ECO:0000256" key="4">
    <source>
        <dbReference type="ARBA" id="ARBA00022192"/>
    </source>
</evidence>
<dbReference type="InterPro" id="IPR038187">
    <property type="entry name" value="NAC_A/B_dom_sf"/>
</dbReference>
<proteinExistence type="inferred from homology"/>
<gene>
    <name evidence="15" type="ORF">D0860_01360</name>
</gene>
<reference evidence="15 16" key="1">
    <citation type="journal article" date="2018" name="BMC Genomics">
        <title>Genomic evidence for intraspecific hybridization in a clonal and extremely halotolerant yeast.</title>
        <authorList>
            <person name="Gostincar C."/>
            <person name="Stajich J.E."/>
            <person name="Zupancic J."/>
            <person name="Zalar P."/>
            <person name="Gunde-Cimerman N."/>
        </authorList>
    </citation>
    <scope>NUCLEOTIDE SEQUENCE [LARGE SCALE GENOMIC DNA]</scope>
    <source>
        <strain evidence="15 16">EXF-562</strain>
    </source>
</reference>
<keyword evidence="6" id="KW-0963">Cytoplasm</keyword>